<feature type="transmembrane region" description="Helical" evidence="1">
    <location>
        <begin position="94"/>
        <end position="115"/>
    </location>
</feature>
<evidence type="ECO:0000313" key="2">
    <source>
        <dbReference type="EMBL" id="PCS07092.1"/>
    </source>
</evidence>
<gene>
    <name evidence="2" type="ORF">RU87_GL001145</name>
</gene>
<evidence type="ECO:0000313" key="3">
    <source>
        <dbReference type="Proteomes" id="UP000242246"/>
    </source>
</evidence>
<keyword evidence="1" id="KW-1133">Transmembrane helix</keyword>
<feature type="transmembrane region" description="Helical" evidence="1">
    <location>
        <begin position="130"/>
        <end position="153"/>
    </location>
</feature>
<dbReference type="Proteomes" id="UP000242246">
    <property type="component" value="Unassembled WGS sequence"/>
</dbReference>
<keyword evidence="3" id="KW-1185">Reference proteome</keyword>
<feature type="transmembrane region" description="Helical" evidence="1">
    <location>
        <begin position="263"/>
        <end position="284"/>
    </location>
</feature>
<keyword evidence="1" id="KW-0472">Membrane</keyword>
<feature type="transmembrane region" description="Helical" evidence="1">
    <location>
        <begin position="228"/>
        <end position="251"/>
    </location>
</feature>
<dbReference type="AlphaFoldDB" id="A0A2A5S0R9"/>
<proteinExistence type="predicted"/>
<accession>A0A2A5S0R9</accession>
<name>A0A2A5S0R9_9LACT</name>
<keyword evidence="1" id="KW-0812">Transmembrane</keyword>
<sequence>MTLRFKDSIKDSIFWFLFSEIPLLFTVIDKGKDKYIFFKILKESFALAVVVDFILNAWSFNFFIELFIVPIAVIITGVYVYSERKKELASVKKLCKYIFMIYAIAVVLRACVHLITDVSVLLNILSLKEFVFPIFILIINFPLIYGLSLYSIYEQIFILMNKNKFKKKIAIIKFAKVSITKAYAARTDSDIILSLIESEEANLKKNLIKLKYKLNLKIGDNYMKRSNFYIIMSSLFLIIFTTILGFSSKIFLISPLLYQYKNIIINTSGFGLLLSIFSLIYSIGFKMKKNEDLSLVKKYALFNFLYLINKQYKNIEEFPSFDRPDILFSNYIKVGYELMQECTSNIEPLENLLTSYEWDSVKSLQNSLYKLRTTVGIEEKGFDEFNTEKFVKYYHMKKDESLTNGDYNIFQNMMESSINEYIESVKRVYNELKQYINYKEYKKSL</sequence>
<dbReference type="EMBL" id="JXJX01000005">
    <property type="protein sequence ID" value="PCS07092.1"/>
    <property type="molecule type" value="Genomic_DNA"/>
</dbReference>
<protein>
    <submittedName>
        <fullName evidence="2">Uncharacterized protein</fullName>
    </submittedName>
</protein>
<comment type="caution">
    <text evidence="2">The sequence shown here is derived from an EMBL/GenBank/DDBJ whole genome shotgun (WGS) entry which is preliminary data.</text>
</comment>
<reference evidence="2 3" key="1">
    <citation type="submission" date="2014-12" db="EMBL/GenBank/DDBJ databases">
        <title>Draft genome sequences of 10 type strains of Lactococcus.</title>
        <authorList>
            <person name="Sun Z."/>
            <person name="Zhong Z."/>
            <person name="Liu W."/>
            <person name="Zhang W."/>
            <person name="Zhang H."/>
        </authorList>
    </citation>
    <scope>NUCLEOTIDE SEQUENCE [LARGE SCALE GENOMIC DNA]</scope>
    <source>
        <strain evidence="2 3">DSM 20686</strain>
    </source>
</reference>
<evidence type="ECO:0000256" key="1">
    <source>
        <dbReference type="SAM" id="Phobius"/>
    </source>
</evidence>
<feature type="transmembrane region" description="Helical" evidence="1">
    <location>
        <begin position="12"/>
        <end position="28"/>
    </location>
</feature>
<feature type="transmembrane region" description="Helical" evidence="1">
    <location>
        <begin position="64"/>
        <end position="82"/>
    </location>
</feature>
<organism evidence="2 3">
    <name type="scientific">Pseudolactococcus plantarum</name>
    <dbReference type="NCBI Taxonomy" id="1365"/>
    <lineage>
        <taxon>Bacteria</taxon>
        <taxon>Bacillati</taxon>
        <taxon>Bacillota</taxon>
        <taxon>Bacilli</taxon>
        <taxon>Lactobacillales</taxon>
        <taxon>Streptococcaceae</taxon>
        <taxon>Pseudolactococcus</taxon>
    </lineage>
</organism>